<feature type="coiled-coil region" evidence="1">
    <location>
        <begin position="61"/>
        <end position="95"/>
    </location>
</feature>
<dbReference type="Proteomes" id="UP000467132">
    <property type="component" value="Unassembled WGS sequence"/>
</dbReference>
<evidence type="ECO:0000256" key="1">
    <source>
        <dbReference type="SAM" id="Coils"/>
    </source>
</evidence>
<dbReference type="RefSeq" id="WP_160198073.1">
    <property type="nucleotide sequence ID" value="NZ_QXXA01000013.1"/>
</dbReference>
<dbReference type="EMBL" id="QXXA01000013">
    <property type="protein sequence ID" value="NBI07603.1"/>
    <property type="molecule type" value="Genomic_DNA"/>
</dbReference>
<keyword evidence="3" id="KW-1185">Reference proteome</keyword>
<reference evidence="2 3" key="1">
    <citation type="submission" date="2018-08" db="EMBL/GenBank/DDBJ databases">
        <title>Murine metabolic-syndrome-specific gut microbial biobank.</title>
        <authorList>
            <person name="Liu C."/>
        </authorList>
    </citation>
    <scope>NUCLEOTIDE SEQUENCE [LARGE SCALE GENOMIC DNA]</scope>
    <source>
        <strain evidence="2 3">583</strain>
    </source>
</reference>
<evidence type="ECO:0000313" key="2">
    <source>
        <dbReference type="EMBL" id="NBI07603.1"/>
    </source>
</evidence>
<protein>
    <submittedName>
        <fullName evidence="2">Uncharacterized protein</fullName>
    </submittedName>
</protein>
<name>A0A845R521_9CLOT</name>
<organism evidence="2 3">
    <name type="scientific">Senegalia massiliensis</name>
    <dbReference type="NCBI Taxonomy" id="1720316"/>
    <lineage>
        <taxon>Bacteria</taxon>
        <taxon>Bacillati</taxon>
        <taxon>Bacillota</taxon>
        <taxon>Clostridia</taxon>
        <taxon>Eubacteriales</taxon>
        <taxon>Clostridiaceae</taxon>
        <taxon>Senegalia</taxon>
    </lineage>
</organism>
<gene>
    <name evidence="2" type="ORF">D3Z33_12145</name>
</gene>
<sequence>MGLKRKLELKNGRKIIQVIFTKETFDKPTKQYLQSEKSISSSLATLVNDFANGKLVYKDKIEDLKFENKYANQENEILKEKIKLLKEKVEFLEKVSQSEISTSKDINNLSSSNLSEVNNNNEKIQGVKESNKKDTDIDNIISKPVEVNKKVEDSIKNNNNDVAKDKELEELSNLFSDESTKVKSEQKEQVKNSGLSVIDGILGGNEFLDTGYGLSDEDDIEDDI</sequence>
<comment type="caution">
    <text evidence="2">The sequence shown here is derived from an EMBL/GenBank/DDBJ whole genome shotgun (WGS) entry which is preliminary data.</text>
</comment>
<proteinExistence type="predicted"/>
<evidence type="ECO:0000313" key="3">
    <source>
        <dbReference type="Proteomes" id="UP000467132"/>
    </source>
</evidence>
<keyword evidence="1" id="KW-0175">Coiled coil</keyword>
<dbReference type="AlphaFoldDB" id="A0A845R521"/>
<accession>A0A845R521</accession>